<name>A0A8J2TPG5_9FLAO</name>
<evidence type="ECO:0000313" key="1">
    <source>
        <dbReference type="EMBL" id="GFZ79677.1"/>
    </source>
</evidence>
<reference evidence="1 2" key="1">
    <citation type="journal article" date="2014" name="Int. J. Syst. Evol. Microbiol.">
        <title>Complete genome sequence of Corynebacterium casei LMG S-19264T (=DSM 44701T), isolated from a smear-ripened cheese.</title>
        <authorList>
            <consortium name="US DOE Joint Genome Institute (JGI-PGF)"/>
            <person name="Walter F."/>
            <person name="Albersmeier A."/>
            <person name="Kalinowski J."/>
            <person name="Ruckert C."/>
        </authorList>
    </citation>
    <scope>NUCLEOTIDE SEQUENCE [LARGE SCALE GENOMIC DNA]</scope>
    <source>
        <strain evidence="1 2">CGMCC 1.15295</strain>
    </source>
</reference>
<dbReference type="EMBL" id="BMIC01000001">
    <property type="protein sequence ID" value="GFZ79677.1"/>
    <property type="molecule type" value="Genomic_DNA"/>
</dbReference>
<dbReference type="Proteomes" id="UP000598120">
    <property type="component" value="Unassembled WGS sequence"/>
</dbReference>
<accession>A0A8J2TPG5</accession>
<evidence type="ECO:0000313" key="2">
    <source>
        <dbReference type="Proteomes" id="UP000598120"/>
    </source>
</evidence>
<gene>
    <name evidence="1" type="ORF">GCM10011531_06980</name>
</gene>
<keyword evidence="2" id="KW-1185">Reference proteome</keyword>
<proteinExistence type="predicted"/>
<protein>
    <submittedName>
        <fullName evidence="1">Uncharacterized protein</fullName>
    </submittedName>
</protein>
<comment type="caution">
    <text evidence="1">The sequence shown here is derived from an EMBL/GenBank/DDBJ whole genome shotgun (WGS) entry which is preliminary data.</text>
</comment>
<organism evidence="1 2">
    <name type="scientific">Aquaticitalea lipolytica</name>
    <dbReference type="NCBI Taxonomy" id="1247562"/>
    <lineage>
        <taxon>Bacteria</taxon>
        <taxon>Pseudomonadati</taxon>
        <taxon>Bacteroidota</taxon>
        <taxon>Flavobacteriia</taxon>
        <taxon>Flavobacteriales</taxon>
        <taxon>Flavobacteriaceae</taxon>
        <taxon>Aquaticitalea</taxon>
    </lineage>
</organism>
<sequence length="93" mass="10816">MTNSFGLPICKDKLKAYREKDLDYEVQARNLLVNGLGYTPPLYISVLSELNIRSALRRHDLGETTRKDLNDYIEFQVRFVNKVMLDSDHCHPC</sequence>
<dbReference type="AlphaFoldDB" id="A0A8J2TPG5"/>